<dbReference type="AlphaFoldDB" id="A0A0U5H1B9"/>
<feature type="compositionally biased region" description="Basic and acidic residues" evidence="1">
    <location>
        <begin position="23"/>
        <end position="37"/>
    </location>
</feature>
<sequence length="141" mass="15321">MRTVRDDDGHRYLLLKQSSDSSLVRDPETGDERHVPNDDLEPADGEAPLDALASAVPEPARRVVTACHDDWHLGLLVDLSERGPLAAREMLGAYDTCESDLLGGVTELRAAGLVEEATVNGERGYRLTETGKDGIDALRQN</sequence>
<protein>
    <submittedName>
        <fullName evidence="2">HTH domain protein</fullName>
    </submittedName>
</protein>
<dbReference type="Pfam" id="PF24037">
    <property type="entry name" value="DUF7346"/>
    <property type="match status" value="1"/>
</dbReference>
<proteinExistence type="predicted"/>
<gene>
    <name evidence="2" type="ORF">HHUB_1800</name>
</gene>
<reference evidence="3" key="1">
    <citation type="journal article" date="2016" name="Environ. Microbiol.">
        <title>The complete genome of a viable archaeum isolated from 123-million-year-old rock salt.</title>
        <authorList>
            <person name="Jaakkola S.T."/>
            <person name="Pfeiffer F."/>
            <person name="Ravantti J.J."/>
            <person name="Guo Q."/>
            <person name="Liu Y."/>
            <person name="Chen X."/>
            <person name="Ma H."/>
            <person name="Yang C."/>
            <person name="Oksanen H.M."/>
            <person name="Bamford D.H."/>
        </authorList>
    </citation>
    <scope>NUCLEOTIDE SEQUENCE</scope>
    <source>
        <strain evidence="3">JI20-1</strain>
    </source>
</reference>
<dbReference type="EMBL" id="LN831302">
    <property type="protein sequence ID" value="CQH52031.1"/>
    <property type="molecule type" value="Genomic_DNA"/>
</dbReference>
<dbReference type="Proteomes" id="UP000066737">
    <property type="component" value="Chromosome I"/>
</dbReference>
<evidence type="ECO:0000313" key="3">
    <source>
        <dbReference type="Proteomes" id="UP000066737"/>
    </source>
</evidence>
<dbReference type="KEGG" id="hhb:Hhub_1800"/>
<dbReference type="SUPFAM" id="SSF46785">
    <property type="entry name" value="Winged helix' DNA-binding domain"/>
    <property type="match status" value="1"/>
</dbReference>
<dbReference type="RefSeq" id="WP_059056278.1">
    <property type="nucleotide sequence ID" value="NZ_CEML01000002.1"/>
</dbReference>
<feature type="region of interest" description="Disordered" evidence="1">
    <location>
        <begin position="16"/>
        <end position="46"/>
    </location>
</feature>
<evidence type="ECO:0000313" key="2">
    <source>
        <dbReference type="EMBL" id="CQH52031.1"/>
    </source>
</evidence>
<name>A0A0U5H1B9_9EURY</name>
<accession>A0A0U5H1B9</accession>
<dbReference type="InterPro" id="IPR055770">
    <property type="entry name" value="DUF7346"/>
</dbReference>
<dbReference type="OrthoDB" id="201100at2157"/>
<dbReference type="InterPro" id="IPR036390">
    <property type="entry name" value="WH_DNA-bd_sf"/>
</dbReference>
<keyword evidence="3" id="KW-1185">Reference proteome</keyword>
<evidence type="ECO:0000256" key="1">
    <source>
        <dbReference type="SAM" id="MobiDB-lite"/>
    </source>
</evidence>
<organism evidence="2 3">
    <name type="scientific">Halobacterium hubeiense</name>
    <dbReference type="NCBI Taxonomy" id="1407499"/>
    <lineage>
        <taxon>Archaea</taxon>
        <taxon>Methanobacteriati</taxon>
        <taxon>Methanobacteriota</taxon>
        <taxon>Stenosarchaea group</taxon>
        <taxon>Halobacteria</taxon>
        <taxon>Halobacteriales</taxon>
        <taxon>Halobacteriaceae</taxon>
        <taxon>Halobacterium</taxon>
    </lineage>
</organism>
<dbReference type="GeneID" id="26658478"/>
<dbReference type="STRING" id="1407499.HHUB_1800"/>